<sequence>MTKLVLVDDISHKNTKVQIENSAHLNPVIDMVPVVPSEIEKIASCLPVFLMKERENSNFIFVTIFGFEVGENLCIKDKNWRTPVQPLNILRQPFFLDSHGNDKLASLCIDMDNPRVQEATGEPLFIAGKRSDYLEYIVSLLAELKQGYEDTQLFVELLLANDLVEPVNLDISFDDGSRRQFEGLYSINIDELDQVPEQAKTEFEKAGYVPKMLAMMNSVSHVKQLIAAKNEQLAEQAL</sequence>
<organism evidence="1 2">
    <name type="scientific">Echinimonas agarilytica</name>
    <dbReference type="NCBI Taxonomy" id="1215918"/>
    <lineage>
        <taxon>Bacteria</taxon>
        <taxon>Pseudomonadati</taxon>
        <taxon>Pseudomonadota</taxon>
        <taxon>Gammaproteobacteria</taxon>
        <taxon>Alteromonadales</taxon>
        <taxon>Echinimonadaceae</taxon>
        <taxon>Echinimonas</taxon>
    </lineage>
</organism>
<dbReference type="EMBL" id="JAMQGP010000002">
    <property type="protein sequence ID" value="MCM2679370.1"/>
    <property type="molecule type" value="Genomic_DNA"/>
</dbReference>
<dbReference type="AlphaFoldDB" id="A0AA41W605"/>
<comment type="caution">
    <text evidence="1">The sequence shown here is derived from an EMBL/GenBank/DDBJ whole genome shotgun (WGS) entry which is preliminary data.</text>
</comment>
<dbReference type="Proteomes" id="UP001165393">
    <property type="component" value="Unassembled WGS sequence"/>
</dbReference>
<dbReference type="InterPro" id="IPR010836">
    <property type="entry name" value="SapC"/>
</dbReference>
<keyword evidence="2" id="KW-1185">Reference proteome</keyword>
<gene>
    <name evidence="1" type="ORF">NAF29_06760</name>
</gene>
<proteinExistence type="predicted"/>
<name>A0AA41W605_9GAMM</name>
<dbReference type="RefSeq" id="WP_251260717.1">
    <property type="nucleotide sequence ID" value="NZ_JAMQGP010000002.1"/>
</dbReference>
<protein>
    <submittedName>
        <fullName evidence="1">SapC family protein</fullName>
    </submittedName>
</protein>
<evidence type="ECO:0000313" key="2">
    <source>
        <dbReference type="Proteomes" id="UP001165393"/>
    </source>
</evidence>
<reference evidence="1 2" key="1">
    <citation type="journal article" date="2013" name="Antonie Van Leeuwenhoek">
        <title>Echinimonas agarilytica gen. nov., sp. nov., a new gammaproteobacterium isolated from the sea urchin Strongylocentrotus intermedius.</title>
        <authorList>
            <person name="Nedashkovskaya O.I."/>
            <person name="Stenkova A.M."/>
            <person name="Zhukova N.V."/>
            <person name="Van Trappen S."/>
            <person name="Lee J.S."/>
            <person name="Kim S.B."/>
        </authorList>
    </citation>
    <scope>NUCLEOTIDE SEQUENCE [LARGE SCALE GENOMIC DNA]</scope>
    <source>
        <strain evidence="1 2">KMM 6351</strain>
    </source>
</reference>
<accession>A0AA41W605</accession>
<dbReference type="Pfam" id="PF07277">
    <property type="entry name" value="SapC"/>
    <property type="match status" value="1"/>
</dbReference>
<evidence type="ECO:0000313" key="1">
    <source>
        <dbReference type="EMBL" id="MCM2679370.1"/>
    </source>
</evidence>